<evidence type="ECO:0000313" key="9">
    <source>
        <dbReference type="EMBL" id="MCP9611406.1"/>
    </source>
</evidence>
<name>A0ABT1MJI8_9BACT</name>
<evidence type="ECO:0000256" key="3">
    <source>
        <dbReference type="ARBA" id="ARBA00022452"/>
    </source>
</evidence>
<evidence type="ECO:0000256" key="7">
    <source>
        <dbReference type="ARBA" id="ARBA00023237"/>
    </source>
</evidence>
<keyword evidence="5 8" id="KW-0732">Signal</keyword>
<comment type="caution">
    <text evidence="9">The sequence shown here is derived from an EMBL/GenBank/DDBJ whole genome shotgun (WGS) entry which is preliminary data.</text>
</comment>
<evidence type="ECO:0000256" key="6">
    <source>
        <dbReference type="ARBA" id="ARBA00023136"/>
    </source>
</evidence>
<dbReference type="SUPFAM" id="SSF56935">
    <property type="entry name" value="Porins"/>
    <property type="match status" value="1"/>
</dbReference>
<gene>
    <name evidence="9" type="ORF">NMU02_04795</name>
</gene>
<accession>A0ABT1MJI8</accession>
<evidence type="ECO:0000256" key="1">
    <source>
        <dbReference type="ARBA" id="ARBA00004571"/>
    </source>
</evidence>
<evidence type="ECO:0000256" key="8">
    <source>
        <dbReference type="SAM" id="SignalP"/>
    </source>
</evidence>
<evidence type="ECO:0000256" key="5">
    <source>
        <dbReference type="ARBA" id="ARBA00022729"/>
    </source>
</evidence>
<dbReference type="Gene3D" id="2.40.160.60">
    <property type="entry name" value="Outer membrane protein transport protein (OMPP1/FadL/TodX)"/>
    <property type="match status" value="1"/>
</dbReference>
<evidence type="ECO:0000256" key="4">
    <source>
        <dbReference type="ARBA" id="ARBA00022692"/>
    </source>
</evidence>
<comment type="subcellular location">
    <subcellularLocation>
        <location evidence="1">Cell outer membrane</location>
        <topology evidence="1">Multi-pass membrane protein</topology>
    </subcellularLocation>
</comment>
<proteinExistence type="inferred from homology"/>
<reference evidence="9 10" key="1">
    <citation type="submission" date="2022-07" db="EMBL/GenBank/DDBJ databases">
        <title>Fecal culturing of patients with breast cancer.</title>
        <authorList>
            <person name="Teng N.M.Y."/>
            <person name="Kiu R."/>
            <person name="Evans R."/>
            <person name="Baker D.J."/>
            <person name="Zenner C."/>
            <person name="Robinson S.D."/>
            <person name="Hall L.J."/>
        </authorList>
    </citation>
    <scope>NUCLEOTIDE SEQUENCE [LARGE SCALE GENOMIC DNA]</scope>
    <source>
        <strain evidence="9 10">LH1063</strain>
    </source>
</reference>
<comment type="similarity">
    <text evidence="2">Belongs to the OmpP1/FadL family.</text>
</comment>
<keyword evidence="3" id="KW-1134">Transmembrane beta strand</keyword>
<keyword evidence="6" id="KW-0472">Membrane</keyword>
<dbReference type="PANTHER" id="PTHR35093:SF8">
    <property type="entry name" value="OUTER MEMBRANE PROTEIN NMB0088-RELATED"/>
    <property type="match status" value="1"/>
</dbReference>
<dbReference type="PANTHER" id="PTHR35093">
    <property type="entry name" value="OUTER MEMBRANE PROTEIN NMB0088-RELATED"/>
    <property type="match status" value="1"/>
</dbReference>
<keyword evidence="7" id="KW-0998">Cell outer membrane</keyword>
<organism evidence="9 10">
    <name type="scientific">Coprobacter tertius</name>
    <dbReference type="NCBI Taxonomy" id="2944915"/>
    <lineage>
        <taxon>Bacteria</taxon>
        <taxon>Pseudomonadati</taxon>
        <taxon>Bacteroidota</taxon>
        <taxon>Bacteroidia</taxon>
        <taxon>Bacteroidales</taxon>
        <taxon>Barnesiellaceae</taxon>
        <taxon>Coprobacter</taxon>
    </lineage>
</organism>
<dbReference type="RefSeq" id="WP_255026150.1">
    <property type="nucleotide sequence ID" value="NZ_JANDHW010000003.1"/>
</dbReference>
<keyword evidence="4" id="KW-0812">Transmembrane</keyword>
<feature type="signal peptide" evidence="8">
    <location>
        <begin position="1"/>
        <end position="19"/>
    </location>
</feature>
<evidence type="ECO:0000313" key="10">
    <source>
        <dbReference type="Proteomes" id="UP001205603"/>
    </source>
</evidence>
<sequence length="546" mass="60567">MKKILIIVAALCGTIGLHAQGETDALKFSQTDLNGSARFMSMAGAFGALGGDISSLTQNPAGIGVYRSSEIVTTFGFANLSNSVSASGGTVKDNQFRGLFNNIGAIGTINTGNSTGLVSYNVGFSFNRQKSFNREYRAHYNDLNTSITNYVANRTNGISLFDLTYIPDGPNQQDPYNYLPWLPVLGYEGNFISPVENLDGNTNYFGLFDRGHTTGYGDLFVKEKGRLDEYSINLGANVSDRFYLGMAVGIYDLSYDLRTGYSESLTNPVYNDNSGNNVVQQNGNIGLRNVLTTTGSGVNFKMGAIFRPTNFLRLGFAFHTPTFFSMRDEYYASTENTAVLYKDGDGVLNPIYRNTPDDKIYYTSYKLKTPWRLIASAAFVIGKKGILSADYEYAGYNKMSFSNDDDYYNSQDMYSQTNDYIKQDLKAGHTLRIGGEYRVTPQLSLRAGFSRQWTPIKTEVLDQNIEIVTAGTATQYTLDRGTNYYTCGAGYRFGQVFVDLAYVHKYRSEDVLAFSPTFVDNLQYRPEVAKLSGHTNSLVVTLGYKF</sequence>
<evidence type="ECO:0000256" key="2">
    <source>
        <dbReference type="ARBA" id="ARBA00008163"/>
    </source>
</evidence>
<dbReference type="EMBL" id="JANDHW010000003">
    <property type="protein sequence ID" value="MCP9611406.1"/>
    <property type="molecule type" value="Genomic_DNA"/>
</dbReference>
<feature type="chain" id="PRO_5046388478" evidence="8">
    <location>
        <begin position="20"/>
        <end position="546"/>
    </location>
</feature>
<dbReference type="Proteomes" id="UP001205603">
    <property type="component" value="Unassembled WGS sequence"/>
</dbReference>
<protein>
    <submittedName>
        <fullName evidence="9">Outer membrane protein transport protein</fullName>
    </submittedName>
</protein>
<dbReference type="InterPro" id="IPR005017">
    <property type="entry name" value="OMPP1/FadL/TodX"/>
</dbReference>
<dbReference type="Pfam" id="PF03349">
    <property type="entry name" value="Toluene_X"/>
    <property type="match status" value="1"/>
</dbReference>
<keyword evidence="10" id="KW-1185">Reference proteome</keyword>